<organism evidence="1 2">
    <name type="scientific">Citrus sinensis</name>
    <name type="common">Sweet orange</name>
    <name type="synonym">Citrus aurantium var. sinensis</name>
    <dbReference type="NCBI Taxonomy" id="2711"/>
    <lineage>
        <taxon>Eukaryota</taxon>
        <taxon>Viridiplantae</taxon>
        <taxon>Streptophyta</taxon>
        <taxon>Embryophyta</taxon>
        <taxon>Tracheophyta</taxon>
        <taxon>Spermatophyta</taxon>
        <taxon>Magnoliopsida</taxon>
        <taxon>eudicotyledons</taxon>
        <taxon>Gunneridae</taxon>
        <taxon>Pentapetalae</taxon>
        <taxon>rosids</taxon>
        <taxon>malvids</taxon>
        <taxon>Sapindales</taxon>
        <taxon>Rutaceae</taxon>
        <taxon>Aurantioideae</taxon>
        <taxon>Citrus</taxon>
    </lineage>
</organism>
<protein>
    <submittedName>
        <fullName evidence="1">Uncharacterized protein</fullName>
    </submittedName>
</protein>
<dbReference type="EMBL" id="KK785334">
    <property type="protein sequence ID" value="KDO44060.1"/>
    <property type="molecule type" value="Genomic_DNA"/>
</dbReference>
<gene>
    <name evidence="1" type="ORF">CISIN_1g042706mg</name>
</gene>
<evidence type="ECO:0000313" key="1">
    <source>
        <dbReference type="EMBL" id="KDO44060.1"/>
    </source>
</evidence>
<reference evidence="1 2" key="1">
    <citation type="submission" date="2014-04" db="EMBL/GenBank/DDBJ databases">
        <authorList>
            <consortium name="International Citrus Genome Consortium"/>
            <person name="Gmitter F."/>
            <person name="Chen C."/>
            <person name="Farmerie W."/>
            <person name="Harkins T."/>
            <person name="Desany B."/>
            <person name="Mohiuddin M."/>
            <person name="Kodira C."/>
            <person name="Borodovsky M."/>
            <person name="Lomsadze A."/>
            <person name="Burns P."/>
            <person name="Jenkins J."/>
            <person name="Prochnik S."/>
            <person name="Shu S."/>
            <person name="Chapman J."/>
            <person name="Pitluck S."/>
            <person name="Schmutz J."/>
            <person name="Rokhsar D."/>
        </authorList>
    </citation>
    <scope>NUCLEOTIDE SEQUENCE</scope>
</reference>
<keyword evidence="2" id="KW-1185">Reference proteome</keyword>
<evidence type="ECO:0000313" key="2">
    <source>
        <dbReference type="Proteomes" id="UP000027120"/>
    </source>
</evidence>
<proteinExistence type="predicted"/>
<dbReference type="AlphaFoldDB" id="A0A067DR63"/>
<dbReference type="Proteomes" id="UP000027120">
    <property type="component" value="Unassembled WGS sequence"/>
</dbReference>
<name>A0A067DR63_CITSI</name>
<sequence length="95" mass="11250">MSLVDKITRQQYMLHIPNRKYLTSAEGKEPMGEKKAKKGIRELPPQLSLQWSKNQQDHWLEERPRVETKEQEGGYWFFCLPCLSTSPSRDHNYSL</sequence>
<accession>A0A067DR63</accession>